<dbReference type="RefSeq" id="WP_093428126.1">
    <property type="nucleotide sequence ID" value="NZ_FOMJ01000004.1"/>
</dbReference>
<keyword evidence="1" id="KW-0831">Ubiquinone biosynthesis</keyword>
<accession>A0A1I1RRU8</accession>
<keyword evidence="1" id="KW-0963">Cytoplasm</keyword>
<dbReference type="PANTHER" id="PTHR38040">
    <property type="entry name" value="UBIQUINONE BIOSYNTHESIS ACCESSORY FACTOR UBIK"/>
    <property type="match status" value="1"/>
</dbReference>
<dbReference type="Pfam" id="PF04380">
    <property type="entry name" value="BMFP"/>
    <property type="match status" value="1"/>
</dbReference>
<name>A0A1I1RRU8_9GAMM</name>
<dbReference type="GO" id="GO:0006744">
    <property type="term" value="P:ubiquinone biosynthetic process"/>
    <property type="evidence" value="ECO:0007669"/>
    <property type="project" value="UniProtKB-UniRule"/>
</dbReference>
<keyword evidence="3" id="KW-1185">Reference proteome</keyword>
<protein>
    <recommendedName>
        <fullName evidence="1">Ubiquinone biosynthesis accessory factor UbiK</fullName>
    </recommendedName>
</protein>
<feature type="coiled-coil region" evidence="1">
    <location>
        <begin position="49"/>
        <end position="79"/>
    </location>
</feature>
<organism evidence="2 3">
    <name type="scientific">Thiohalospira halophila DSM 15071</name>
    <dbReference type="NCBI Taxonomy" id="1123397"/>
    <lineage>
        <taxon>Bacteria</taxon>
        <taxon>Pseudomonadati</taxon>
        <taxon>Pseudomonadota</taxon>
        <taxon>Gammaproteobacteria</taxon>
        <taxon>Thiohalospirales</taxon>
        <taxon>Thiohalospiraceae</taxon>
        <taxon>Thiohalospira</taxon>
    </lineage>
</organism>
<comment type="subcellular location">
    <subcellularLocation>
        <location evidence="1">Cytoplasm</location>
    </subcellularLocation>
</comment>
<dbReference type="UniPathway" id="UPA00232"/>
<keyword evidence="1" id="KW-0175">Coiled coil</keyword>
<comment type="pathway">
    <text evidence="1">Cofactor biosynthesis; ubiquinone biosynthesis.</text>
</comment>
<evidence type="ECO:0000256" key="1">
    <source>
        <dbReference type="HAMAP-Rule" id="MF_02216"/>
    </source>
</evidence>
<comment type="function">
    <text evidence="1">Required for efficient ubiquinone (coenzyme Q) biosynthesis. UbiK is probably an accessory factor of Ubi enzymes and facilitates ubiquinone biosynthesis by acting as an assembly factor, a targeting factor, or both.</text>
</comment>
<evidence type="ECO:0000313" key="3">
    <source>
        <dbReference type="Proteomes" id="UP000198611"/>
    </source>
</evidence>
<gene>
    <name evidence="1" type="primary">ubiK</name>
    <name evidence="2" type="ORF">SAMN05660831_01479</name>
</gene>
<reference evidence="2 3" key="1">
    <citation type="submission" date="2016-10" db="EMBL/GenBank/DDBJ databases">
        <authorList>
            <person name="de Groot N.N."/>
        </authorList>
    </citation>
    <scope>NUCLEOTIDE SEQUENCE [LARGE SCALE GENOMIC DNA]</scope>
    <source>
        <strain evidence="2 3">HL3</strain>
    </source>
</reference>
<dbReference type="STRING" id="1123397.SAMN05660831_01479"/>
<dbReference type="GO" id="GO:0005829">
    <property type="term" value="C:cytosol"/>
    <property type="evidence" value="ECO:0007669"/>
    <property type="project" value="TreeGrafter"/>
</dbReference>
<dbReference type="OrthoDB" id="5297354at2"/>
<proteinExistence type="inferred from homology"/>
<dbReference type="HAMAP" id="MF_02216">
    <property type="entry name" value="UbiK"/>
    <property type="match status" value="1"/>
</dbReference>
<sequence>MENRDFIQDLSRRLAAALPDSARTLRDDAERNLRGVLDTAFERMELVTREEFDAQAEVLARTRAKLEELERRVAELEGTGSDEADPAR</sequence>
<comment type="similarity">
    <text evidence="1">Belongs to the UbiK family.</text>
</comment>
<dbReference type="AlphaFoldDB" id="A0A1I1RRU8"/>
<dbReference type="InterPro" id="IPR007475">
    <property type="entry name" value="UbiK"/>
</dbReference>
<dbReference type="PANTHER" id="PTHR38040:SF1">
    <property type="entry name" value="UBIQUINONE BIOSYNTHESIS ACCESSORY FACTOR UBIK"/>
    <property type="match status" value="1"/>
</dbReference>
<dbReference type="EMBL" id="FOMJ01000004">
    <property type="protein sequence ID" value="SFD34353.1"/>
    <property type="molecule type" value="Genomic_DNA"/>
</dbReference>
<dbReference type="Proteomes" id="UP000198611">
    <property type="component" value="Unassembled WGS sequence"/>
</dbReference>
<evidence type="ECO:0000313" key="2">
    <source>
        <dbReference type="EMBL" id="SFD34353.1"/>
    </source>
</evidence>